<protein>
    <submittedName>
        <fullName evidence="1">Uncharacterized protein</fullName>
    </submittedName>
</protein>
<dbReference type="EMBL" id="JBHUDC010000001">
    <property type="protein sequence ID" value="MFD1511811.1"/>
    <property type="molecule type" value="Genomic_DNA"/>
</dbReference>
<comment type="caution">
    <text evidence="1">The sequence shown here is derived from an EMBL/GenBank/DDBJ whole genome shotgun (WGS) entry which is preliminary data.</text>
</comment>
<reference evidence="1 2" key="1">
    <citation type="journal article" date="2019" name="Int. J. Syst. Evol. Microbiol.">
        <title>The Global Catalogue of Microorganisms (GCM) 10K type strain sequencing project: providing services to taxonomists for standard genome sequencing and annotation.</title>
        <authorList>
            <consortium name="The Broad Institute Genomics Platform"/>
            <consortium name="The Broad Institute Genome Sequencing Center for Infectious Disease"/>
            <person name="Wu L."/>
            <person name="Ma J."/>
        </authorList>
    </citation>
    <scope>NUCLEOTIDE SEQUENCE [LARGE SCALE GENOMIC DNA]</scope>
    <source>
        <strain evidence="1 2">CGMCC 1.12563</strain>
    </source>
</reference>
<keyword evidence="2" id="KW-1185">Reference proteome</keyword>
<accession>A0ABD6AQ68</accession>
<dbReference type="AlphaFoldDB" id="A0ABD6AQ68"/>
<dbReference type="RefSeq" id="WP_250871794.1">
    <property type="nucleotide sequence ID" value="NZ_JALXFV010000001.1"/>
</dbReference>
<evidence type="ECO:0000313" key="2">
    <source>
        <dbReference type="Proteomes" id="UP001597187"/>
    </source>
</evidence>
<dbReference type="Proteomes" id="UP001597187">
    <property type="component" value="Unassembled WGS sequence"/>
</dbReference>
<organism evidence="1 2">
    <name type="scientific">Halomarina rubra</name>
    <dbReference type="NCBI Taxonomy" id="2071873"/>
    <lineage>
        <taxon>Archaea</taxon>
        <taxon>Methanobacteriati</taxon>
        <taxon>Methanobacteriota</taxon>
        <taxon>Stenosarchaea group</taxon>
        <taxon>Halobacteria</taxon>
        <taxon>Halobacteriales</taxon>
        <taxon>Natronomonadaceae</taxon>
        <taxon>Halomarina</taxon>
    </lineage>
</organism>
<gene>
    <name evidence="1" type="ORF">ACFSBT_00785</name>
</gene>
<name>A0ABD6AQ68_9EURY</name>
<proteinExistence type="predicted"/>
<evidence type="ECO:0000313" key="1">
    <source>
        <dbReference type="EMBL" id="MFD1511811.1"/>
    </source>
</evidence>
<sequence>MKRRRFLGLCGVAGVGGVSAMTLYDDGVAAGAPAFPRSAAGHPRLREDDGAEWSILDEATRTVSGGKFGVDVSATISSTLFSYDAASEHAAARTDGAFDRSVVLASLSRIDLDSYVNLAVTADRIEGQVLPAVESQLRERDVGEVDYERTTLADDLRGVQRTYDVGGTMGVGPISYDDPDAPDVSVDVPGFDLDVAGVVALWKASVGTVYVLGGVYPAASVTRTATATAEGPDGEHHETDREVTMEFEPATYRDALLSLLDDERAASE</sequence>